<proteinExistence type="predicted"/>
<gene>
    <name evidence="2" type="ORF">HK12_08775</name>
</gene>
<dbReference type="Proteomes" id="UP000194639">
    <property type="component" value="Unassembled WGS sequence"/>
</dbReference>
<accession>A0A252A036</accession>
<dbReference type="EMBL" id="JOMO01000034">
    <property type="protein sequence ID" value="OUI80425.1"/>
    <property type="molecule type" value="Genomic_DNA"/>
</dbReference>
<evidence type="ECO:0000256" key="1">
    <source>
        <dbReference type="SAM" id="Coils"/>
    </source>
</evidence>
<reference evidence="2 3" key="1">
    <citation type="submission" date="2014-06" db="EMBL/GenBank/DDBJ databases">
        <authorList>
            <person name="Ju J."/>
            <person name="Zhang J."/>
        </authorList>
    </citation>
    <scope>NUCLEOTIDE SEQUENCE [LARGE SCALE GENOMIC DNA]</scope>
    <source>
        <strain evidence="2">DmW_045</strain>
    </source>
</reference>
<organism evidence="2 3">
    <name type="scientific">Acetobacter orientalis</name>
    <dbReference type="NCBI Taxonomy" id="146474"/>
    <lineage>
        <taxon>Bacteria</taxon>
        <taxon>Pseudomonadati</taxon>
        <taxon>Pseudomonadota</taxon>
        <taxon>Alphaproteobacteria</taxon>
        <taxon>Acetobacterales</taxon>
        <taxon>Acetobacteraceae</taxon>
        <taxon>Acetobacter</taxon>
    </lineage>
</organism>
<protein>
    <submittedName>
        <fullName evidence="2">Mobilization protein</fullName>
    </submittedName>
</protein>
<dbReference type="AlphaFoldDB" id="A0A252A036"/>
<sequence length="85" mass="9939">MTPIEKAKQQVEQAKARYQTLLAKQNAEERKLDTRRKVIIGGLLIDAAGKDERFGRIIDELRERITRDHDHKAFEGWQKPEPDRS</sequence>
<feature type="coiled-coil region" evidence="1">
    <location>
        <begin position="4"/>
        <end position="31"/>
    </location>
</feature>
<evidence type="ECO:0000313" key="2">
    <source>
        <dbReference type="EMBL" id="OUI80425.1"/>
    </source>
</evidence>
<dbReference type="RefSeq" id="WP_086552729.1">
    <property type="nucleotide sequence ID" value="NZ_JOMO01000034.1"/>
</dbReference>
<comment type="caution">
    <text evidence="2">The sequence shown here is derived from an EMBL/GenBank/DDBJ whole genome shotgun (WGS) entry which is preliminary data.</text>
</comment>
<name>A0A252A036_9PROT</name>
<evidence type="ECO:0000313" key="3">
    <source>
        <dbReference type="Proteomes" id="UP000194639"/>
    </source>
</evidence>
<keyword evidence="1" id="KW-0175">Coiled coil</keyword>